<gene>
    <name evidence="1" type="ORF">CERZMDRAFT_98320</name>
</gene>
<dbReference type="OrthoDB" id="194443at2759"/>
<accession>A0A6A6FDH5</accession>
<protein>
    <recommendedName>
        <fullName evidence="3">BTB domain-containing protein</fullName>
    </recommendedName>
</protein>
<dbReference type="AlphaFoldDB" id="A0A6A6FDH5"/>
<evidence type="ECO:0008006" key="3">
    <source>
        <dbReference type="Google" id="ProtNLM"/>
    </source>
</evidence>
<keyword evidence="2" id="KW-1185">Reference proteome</keyword>
<dbReference type="Proteomes" id="UP000799539">
    <property type="component" value="Unassembled WGS sequence"/>
</dbReference>
<name>A0A6A6FDH5_9PEZI</name>
<reference evidence="1" key="1">
    <citation type="journal article" date="2020" name="Stud. Mycol.">
        <title>101 Dothideomycetes genomes: a test case for predicting lifestyles and emergence of pathogens.</title>
        <authorList>
            <person name="Haridas S."/>
            <person name="Albert R."/>
            <person name="Binder M."/>
            <person name="Bloem J."/>
            <person name="Labutti K."/>
            <person name="Salamov A."/>
            <person name="Andreopoulos B."/>
            <person name="Baker S."/>
            <person name="Barry K."/>
            <person name="Bills G."/>
            <person name="Bluhm B."/>
            <person name="Cannon C."/>
            <person name="Castanera R."/>
            <person name="Culley D."/>
            <person name="Daum C."/>
            <person name="Ezra D."/>
            <person name="Gonzalez J."/>
            <person name="Henrissat B."/>
            <person name="Kuo A."/>
            <person name="Liang C."/>
            <person name="Lipzen A."/>
            <person name="Lutzoni F."/>
            <person name="Magnuson J."/>
            <person name="Mondo S."/>
            <person name="Nolan M."/>
            <person name="Ohm R."/>
            <person name="Pangilinan J."/>
            <person name="Park H.-J."/>
            <person name="Ramirez L."/>
            <person name="Alfaro M."/>
            <person name="Sun H."/>
            <person name="Tritt A."/>
            <person name="Yoshinaga Y."/>
            <person name="Zwiers L.-H."/>
            <person name="Turgeon B."/>
            <person name="Goodwin S."/>
            <person name="Spatafora J."/>
            <person name="Crous P."/>
            <person name="Grigoriev I."/>
        </authorList>
    </citation>
    <scope>NUCLEOTIDE SEQUENCE</scope>
    <source>
        <strain evidence="1">SCOH1-5</strain>
    </source>
</reference>
<dbReference type="EMBL" id="ML992676">
    <property type="protein sequence ID" value="KAF2211435.1"/>
    <property type="molecule type" value="Genomic_DNA"/>
</dbReference>
<sequence length="323" mass="36917">MLTPPSTGKKRKKIDEVETLQKENADLKIALTCCRAALAEAPRLGQHILILFVGPERQLITMHTNLIAASTAHWLYTVPARLNGLIHLVDQDPELVAIWRLYLYTGKVWSQWDGDFDEADDGEQPVHEDREWHRLMLLYVLARSLRDEAFGNKVLDSIFEKANISDRYPTDLAAEVWEHTTWGDNLRKVIIDLHVWKGQGTGIRESHADRNGPTDFLDRVRTSLTIAGDRVKDAGITLPWANSSNRCAKYHTHHFTHYCGIEVMDLTEAGNMYEQAAGPRMFSGRESGVPRASLLIGFKNYWKRGTLDDEQQHVWRLEEFMTA</sequence>
<evidence type="ECO:0000313" key="1">
    <source>
        <dbReference type="EMBL" id="KAF2211435.1"/>
    </source>
</evidence>
<organism evidence="1 2">
    <name type="scientific">Cercospora zeae-maydis SCOH1-5</name>
    <dbReference type="NCBI Taxonomy" id="717836"/>
    <lineage>
        <taxon>Eukaryota</taxon>
        <taxon>Fungi</taxon>
        <taxon>Dikarya</taxon>
        <taxon>Ascomycota</taxon>
        <taxon>Pezizomycotina</taxon>
        <taxon>Dothideomycetes</taxon>
        <taxon>Dothideomycetidae</taxon>
        <taxon>Mycosphaerellales</taxon>
        <taxon>Mycosphaerellaceae</taxon>
        <taxon>Cercospora</taxon>
    </lineage>
</organism>
<proteinExistence type="predicted"/>
<evidence type="ECO:0000313" key="2">
    <source>
        <dbReference type="Proteomes" id="UP000799539"/>
    </source>
</evidence>